<sequence length="1113" mass="122097">MKTAISSGLRALSRVIAAAALACAMMTVTSALAQEQGQLFATEEEGYARLILSFPSRDTLPEYEFRIDNGVLSVEFAEPVDILIPDVATTMRNYLSVARIDPDRRGLRIGLKGSFNFNRIEAGEKLFVDLMPPDWQGMPPALPQDIIDELAERARLAAIQAERDRKARLAAELDPQVDVRIGRNATFMRLQFDWTVPTEGAFNKKGDVGAATFEWPVEMDLTGLLASLPEEIVSMQSGYSADGAAATFIFAEGVEPRFYAISPSQYVLDIDIAGETLPALTPADLAAEAAQQAANDEAEAHQEPTISALQADSPETITPFINVLGNTVRVVFPFEQDTPAAVFRRGDTVWMIFDTVSGIEAPRSSMDLDAVAHEFTVLSSGDTQVVRLDLSQDRLATLGSEGMAWVLSLGDMMLSPTEPMALSRRRDVEGSFEMVADMVRPGRLHEFRDPLVGDVLKVVTAFPPARGLTRSLDYVDFTALRSVHGLVVKPKSTNLDVDVESPVAVISSTSGLTVSAIDSLRNSGSVAQEAARAGYLDLKGLEERDPVALADRREEMERAAATNEGRERDIARLDYAQFLVANRLAFEALGVLRVLESDLRAEDLTRKIRTTTAIADVLAGRPRDALQTLNAPSLDQDVDSLFWRTIARAESHDYRGARFDALEARSVADSYPEWARNRFRLAAARAAVEADDPTLAQRMLDDVDFVSLSVEDASLHHLLAARIDEAEGRNQEALDTYGQVIAAEIRPTRAEAVYRTLQLLDQEGRLDLAKGTQTLAAETLLWRGDALEADMQTLLAKLYFRNGEYRPGFETVKAAVANYPESPAVNGLRDQAQAMFADLFLNGVADSIGPVEALAIYYDFRHLTPPGARGDEMIRNLARRLVRVDLLTQAADLLQYQLDNRLRGVARTQIAADLAVIYLADRKPQDALRVLNETQLPGLPDSLQRQRRLLEARAMIDGGRDQLALDLISNMDGKDVELMRIDAHWTARRYSQAGEMIEVIYGNEPEGRPLDRSGRMGLIKAAVGYVLAGDKFGLARLRAKFGERMVASPEWPMFDFVTGPIQATSLEFKQVAAEVAALDSLTAFLSSYREAYSGEGALTPIKASRPDAGLASL</sequence>
<evidence type="ECO:0000256" key="1">
    <source>
        <dbReference type="SAM" id="SignalP"/>
    </source>
</evidence>
<protein>
    <recommendedName>
        <fullName evidence="4">Tetratricopeptide repeat protein</fullName>
    </recommendedName>
</protein>
<reference evidence="2 3" key="1">
    <citation type="submission" date="2020-08" db="EMBL/GenBank/DDBJ databases">
        <title>Genomic Encyclopedia of Type Strains, Phase IV (KMG-IV): sequencing the most valuable type-strain genomes for metagenomic binning, comparative biology and taxonomic classification.</title>
        <authorList>
            <person name="Goeker M."/>
        </authorList>
    </citation>
    <scope>NUCLEOTIDE SEQUENCE [LARGE SCALE GENOMIC DNA]</scope>
    <source>
        <strain evidence="2 3">DSM 23447</strain>
    </source>
</reference>
<keyword evidence="3" id="KW-1185">Reference proteome</keyword>
<feature type="chain" id="PRO_5031379078" description="Tetratricopeptide repeat protein" evidence="1">
    <location>
        <begin position="34"/>
        <end position="1113"/>
    </location>
</feature>
<feature type="signal peptide" evidence="1">
    <location>
        <begin position="1"/>
        <end position="33"/>
    </location>
</feature>
<evidence type="ECO:0008006" key="4">
    <source>
        <dbReference type="Google" id="ProtNLM"/>
    </source>
</evidence>
<proteinExistence type="predicted"/>
<comment type="caution">
    <text evidence="2">The sequence shown here is derived from an EMBL/GenBank/DDBJ whole genome shotgun (WGS) entry which is preliminary data.</text>
</comment>
<organism evidence="2 3">
    <name type="scientific">Devosia subaequoris</name>
    <dbReference type="NCBI Taxonomy" id="395930"/>
    <lineage>
        <taxon>Bacteria</taxon>
        <taxon>Pseudomonadati</taxon>
        <taxon>Pseudomonadota</taxon>
        <taxon>Alphaproteobacteria</taxon>
        <taxon>Hyphomicrobiales</taxon>
        <taxon>Devosiaceae</taxon>
        <taxon>Devosia</taxon>
    </lineage>
</organism>
<accession>A0A7W6NAH5</accession>
<dbReference type="EMBL" id="JACIEW010000002">
    <property type="protein sequence ID" value="MBB4051489.1"/>
    <property type="molecule type" value="Genomic_DNA"/>
</dbReference>
<dbReference type="Proteomes" id="UP000547011">
    <property type="component" value="Unassembled WGS sequence"/>
</dbReference>
<dbReference type="AlphaFoldDB" id="A0A7W6NAH5"/>
<evidence type="ECO:0000313" key="3">
    <source>
        <dbReference type="Proteomes" id="UP000547011"/>
    </source>
</evidence>
<name>A0A7W6NAH5_9HYPH</name>
<dbReference type="RefSeq" id="WP_183310243.1">
    <property type="nucleotide sequence ID" value="NZ_JACIEW010000002.1"/>
</dbReference>
<evidence type="ECO:0000313" key="2">
    <source>
        <dbReference type="EMBL" id="MBB4051489.1"/>
    </source>
</evidence>
<gene>
    <name evidence="2" type="ORF">GGR20_001125</name>
</gene>
<keyword evidence="1" id="KW-0732">Signal</keyword>